<feature type="signal peptide" evidence="3">
    <location>
        <begin position="1"/>
        <end position="21"/>
    </location>
</feature>
<protein>
    <recommendedName>
        <fullName evidence="6">Cadherin domain-containing protein</fullName>
    </recommendedName>
</protein>
<sequence length="335" mass="37295">MLRRIFSAVFALSLGSATVSAELFDLYSQPPLSALSKPYTLNLSCAECAFSYSDCSESVHPLSYLTITFSTKNDTLLANDDMILPTPIPMVFQATRHWDSSSENVPVAYALDEQPVPHQPDTDPNNLYHLKLTLVDLQGRPATESPVSITIVRSPNGTLQLTEVEESIPHIYHHDPPLVSDEKAAGGWWRIRTWGSYFTAQLHRKASQTKTCDSILDVKAAETADVDVNVHVVAHRCRAQHQSLADWAGDRHYLKLVRPVLLPALLGLAAGIAACVTGFLTGKLVVAAYYSYRERTTRSISSSDPERELEGTRHSEKEMLMERYRDRDPNPVYPS</sequence>
<reference evidence="4 5" key="1">
    <citation type="submission" date="2024-07" db="EMBL/GenBank/DDBJ databases">
        <title>Section-level genome sequencing and comparative genomics of Aspergillus sections Usti and Cavernicolus.</title>
        <authorList>
            <consortium name="Lawrence Berkeley National Laboratory"/>
            <person name="Nybo J.L."/>
            <person name="Vesth T.C."/>
            <person name="Theobald S."/>
            <person name="Frisvad J.C."/>
            <person name="Larsen T.O."/>
            <person name="Kjaerboelling I."/>
            <person name="Rothschild-Mancinelli K."/>
            <person name="Lyhne E.K."/>
            <person name="Kogle M.E."/>
            <person name="Barry K."/>
            <person name="Clum A."/>
            <person name="Na H."/>
            <person name="Ledsgaard L."/>
            <person name="Lin J."/>
            <person name="Lipzen A."/>
            <person name="Kuo A."/>
            <person name="Riley R."/>
            <person name="Mondo S."/>
            <person name="Labutti K."/>
            <person name="Haridas S."/>
            <person name="Pangalinan J."/>
            <person name="Salamov A.A."/>
            <person name="Simmons B.A."/>
            <person name="Magnuson J.K."/>
            <person name="Chen J."/>
            <person name="Drula E."/>
            <person name="Henrissat B."/>
            <person name="Wiebenga A."/>
            <person name="Lubbers R.J."/>
            <person name="Gomes A.C."/>
            <person name="Macurrencykelacurrency M.R."/>
            <person name="Stajich J."/>
            <person name="Grigoriev I.V."/>
            <person name="Mortensen U.H."/>
            <person name="De Vries R.P."/>
            <person name="Baker S.E."/>
            <person name="Andersen M.R."/>
        </authorList>
    </citation>
    <scope>NUCLEOTIDE SEQUENCE [LARGE SCALE GENOMIC DNA]</scope>
    <source>
        <strain evidence="4 5">CBS 449.75</strain>
    </source>
</reference>
<dbReference type="PANTHER" id="PTHR40622">
    <property type="match status" value="1"/>
</dbReference>
<organism evidence="4 5">
    <name type="scientific">Aspergillus lucknowensis</name>
    <dbReference type="NCBI Taxonomy" id="176173"/>
    <lineage>
        <taxon>Eukaryota</taxon>
        <taxon>Fungi</taxon>
        <taxon>Dikarya</taxon>
        <taxon>Ascomycota</taxon>
        <taxon>Pezizomycotina</taxon>
        <taxon>Eurotiomycetes</taxon>
        <taxon>Eurotiomycetidae</taxon>
        <taxon>Eurotiales</taxon>
        <taxon>Aspergillaceae</taxon>
        <taxon>Aspergillus</taxon>
        <taxon>Aspergillus subgen. Nidulantes</taxon>
    </lineage>
</organism>
<keyword evidence="2" id="KW-0812">Transmembrane</keyword>
<comment type="caution">
    <text evidence="4">The sequence shown here is derived from an EMBL/GenBank/DDBJ whole genome shotgun (WGS) entry which is preliminary data.</text>
</comment>
<feature type="region of interest" description="Disordered" evidence="1">
    <location>
        <begin position="300"/>
        <end position="335"/>
    </location>
</feature>
<evidence type="ECO:0000313" key="4">
    <source>
        <dbReference type="EMBL" id="KAL2869705.1"/>
    </source>
</evidence>
<evidence type="ECO:0008006" key="6">
    <source>
        <dbReference type="Google" id="ProtNLM"/>
    </source>
</evidence>
<evidence type="ECO:0000256" key="2">
    <source>
        <dbReference type="SAM" id="Phobius"/>
    </source>
</evidence>
<keyword evidence="2" id="KW-0472">Membrane</keyword>
<evidence type="ECO:0000313" key="5">
    <source>
        <dbReference type="Proteomes" id="UP001610432"/>
    </source>
</evidence>
<feature type="chain" id="PRO_5047326152" description="Cadherin domain-containing protein" evidence="3">
    <location>
        <begin position="22"/>
        <end position="335"/>
    </location>
</feature>
<keyword evidence="3" id="KW-0732">Signal</keyword>
<accession>A0ABR4LYT8</accession>
<dbReference type="GeneID" id="98147475"/>
<evidence type="ECO:0000256" key="3">
    <source>
        <dbReference type="SAM" id="SignalP"/>
    </source>
</evidence>
<feature type="compositionally biased region" description="Basic and acidic residues" evidence="1">
    <location>
        <begin position="304"/>
        <end position="329"/>
    </location>
</feature>
<proteinExistence type="predicted"/>
<feature type="transmembrane region" description="Helical" evidence="2">
    <location>
        <begin position="260"/>
        <end position="290"/>
    </location>
</feature>
<dbReference type="PANTHER" id="PTHR40622:SF1">
    <property type="match status" value="1"/>
</dbReference>
<gene>
    <name evidence="4" type="ORF">BJX67DRAFT_378760</name>
</gene>
<keyword evidence="5" id="KW-1185">Reference proteome</keyword>
<dbReference type="Proteomes" id="UP001610432">
    <property type="component" value="Unassembled WGS sequence"/>
</dbReference>
<keyword evidence="2" id="KW-1133">Transmembrane helix</keyword>
<name>A0ABR4LYT8_9EURO</name>
<dbReference type="EMBL" id="JBFXLQ010000008">
    <property type="protein sequence ID" value="KAL2869705.1"/>
    <property type="molecule type" value="Genomic_DNA"/>
</dbReference>
<dbReference type="RefSeq" id="XP_070888684.1">
    <property type="nucleotide sequence ID" value="XM_071032403.1"/>
</dbReference>
<evidence type="ECO:0000256" key="1">
    <source>
        <dbReference type="SAM" id="MobiDB-lite"/>
    </source>
</evidence>